<evidence type="ECO:0000313" key="3">
    <source>
        <dbReference type="Proteomes" id="UP000199035"/>
    </source>
</evidence>
<dbReference type="Pfam" id="PF09299">
    <property type="entry name" value="Mu-transpos_C"/>
    <property type="match status" value="1"/>
</dbReference>
<dbReference type="PROSITE" id="PS50994">
    <property type="entry name" value="INTEGRASE"/>
    <property type="match status" value="1"/>
</dbReference>
<keyword evidence="3" id="KW-1185">Reference proteome</keyword>
<sequence>MKNNFNLNIGDRFTYLNEIFEITYIEQETIRYSNFISGNMYFITKDDLMKKILYGDIKLTTLSVPLLHKNQKLTIEEIFQYIDYVVSNKIPCSIKHLNFAIINITQENPSLRKIAASTLARYIKKYRDNSNAFNFFYQGIGGNNSFRFSIEAEKIINEVLLNFIKERENFSPNDAYLIIKERIRALNTNTKVPSERTIYRRVHKFDPYIMVKNKEGKRKANRIFKASGRSLISPSLLAIVEMDTHEIDCIILDKNGNALGRPELCIAIDVYTRAIVGWHLCMLPPSATKTLLVLKSMLIRPHRGLTGGLPTVIIPDNGCEFNNNALANFCNSFHITKSESQPYSPDDKAHVESFFKSLNESIIHKLRGTTYSSPLHRGDYDSVGNACYTLDTLRDLVNEWIENIYHKRVHSGTQQRPEKMWREASKIFPVLTIPELEIERKCRTVFRYKINKGQINLKGLRYKSQALATLNYLFKEKVTIYVDQLDLTTIYVQDPFNTSNLIQADSIYPEATKNLTLNSHRFCRHFLVR</sequence>
<evidence type="ECO:0000313" key="2">
    <source>
        <dbReference type="EMBL" id="SDY18500.1"/>
    </source>
</evidence>
<proteinExistence type="predicted"/>
<reference evidence="3" key="1">
    <citation type="submission" date="2016-10" db="EMBL/GenBank/DDBJ databases">
        <authorList>
            <person name="Varghese N."/>
            <person name="Submissions S."/>
        </authorList>
    </citation>
    <scope>NUCLEOTIDE SEQUENCE [LARGE SCALE GENOMIC DNA]</scope>
    <source>
        <strain evidence="3">ANC 5109</strain>
    </source>
</reference>
<dbReference type="STRING" id="595670.SAMN05421643_10510"/>
<dbReference type="GO" id="GO:0003676">
    <property type="term" value="F:nucleic acid binding"/>
    <property type="evidence" value="ECO:0007669"/>
    <property type="project" value="InterPro"/>
</dbReference>
<dbReference type="Gene3D" id="3.30.420.10">
    <property type="entry name" value="Ribonuclease H-like superfamily/Ribonuclease H"/>
    <property type="match status" value="1"/>
</dbReference>
<organism evidence="2 3">
    <name type="scientific">Acinetobacter kyonggiensis</name>
    <dbReference type="NCBI Taxonomy" id="595670"/>
    <lineage>
        <taxon>Bacteria</taxon>
        <taxon>Pseudomonadati</taxon>
        <taxon>Pseudomonadota</taxon>
        <taxon>Gammaproteobacteria</taxon>
        <taxon>Moraxellales</taxon>
        <taxon>Moraxellaceae</taxon>
        <taxon>Acinetobacter</taxon>
    </lineage>
</organism>
<dbReference type="EMBL" id="FNPK01000005">
    <property type="protein sequence ID" value="SDY18500.1"/>
    <property type="molecule type" value="Genomic_DNA"/>
</dbReference>
<dbReference type="GO" id="GO:0015074">
    <property type="term" value="P:DNA integration"/>
    <property type="evidence" value="ECO:0007669"/>
    <property type="project" value="InterPro"/>
</dbReference>
<dbReference type="InterPro" id="IPR001584">
    <property type="entry name" value="Integrase_cat-core"/>
</dbReference>
<dbReference type="RefSeq" id="WP_244516280.1">
    <property type="nucleotide sequence ID" value="NZ_FNPK01000005.1"/>
</dbReference>
<dbReference type="SUPFAM" id="SSF53098">
    <property type="entry name" value="Ribonuclease H-like"/>
    <property type="match status" value="1"/>
</dbReference>
<dbReference type="InterPro" id="IPR012337">
    <property type="entry name" value="RNaseH-like_sf"/>
</dbReference>
<dbReference type="PANTHER" id="PTHR35004">
    <property type="entry name" value="TRANSPOSASE RV3428C-RELATED"/>
    <property type="match status" value="1"/>
</dbReference>
<feature type="domain" description="Integrase catalytic" evidence="1">
    <location>
        <begin position="230"/>
        <end position="425"/>
    </location>
</feature>
<dbReference type="InterPro" id="IPR015378">
    <property type="entry name" value="Transposase-like_Mu_C"/>
</dbReference>
<accession>A0A1H3HSW3</accession>
<evidence type="ECO:0000259" key="1">
    <source>
        <dbReference type="PROSITE" id="PS50994"/>
    </source>
</evidence>
<dbReference type="Proteomes" id="UP000199035">
    <property type="component" value="Unassembled WGS sequence"/>
</dbReference>
<dbReference type="InterPro" id="IPR036397">
    <property type="entry name" value="RNaseH_sf"/>
</dbReference>
<name>A0A1H3HSW3_9GAMM</name>
<dbReference type="PANTHER" id="PTHR35004:SF6">
    <property type="entry name" value="TRANSPOSASE"/>
    <property type="match status" value="1"/>
</dbReference>
<dbReference type="AlphaFoldDB" id="A0A1H3HSW3"/>
<protein>
    <submittedName>
        <fullName evidence="2">Putative transposase</fullName>
    </submittedName>
</protein>
<gene>
    <name evidence="2" type="ORF">SAMN05421643_10510</name>
</gene>